<feature type="domain" description="Radical SAM core" evidence="11">
    <location>
        <begin position="42"/>
        <end position="220"/>
    </location>
</feature>
<dbReference type="PANTHER" id="PTHR43787">
    <property type="entry name" value="FEMO COFACTOR BIOSYNTHESIS PROTEIN NIFB-RELATED"/>
    <property type="match status" value="1"/>
</dbReference>
<dbReference type="GO" id="GO:0051539">
    <property type="term" value="F:4 iron, 4 sulfur cluster binding"/>
    <property type="evidence" value="ECO:0007669"/>
    <property type="project" value="UniProtKB-KW"/>
</dbReference>
<reference evidence="12" key="1">
    <citation type="journal article" date="2014" name="Front. Microbiol.">
        <title>High frequency of phylogenetically diverse reductive dehalogenase-homologous genes in deep subseafloor sedimentary metagenomes.</title>
        <authorList>
            <person name="Kawai M."/>
            <person name="Futagami T."/>
            <person name="Toyoda A."/>
            <person name="Takaki Y."/>
            <person name="Nishi S."/>
            <person name="Hori S."/>
            <person name="Arai W."/>
            <person name="Tsubouchi T."/>
            <person name="Morono Y."/>
            <person name="Uchiyama I."/>
            <person name="Ito T."/>
            <person name="Fujiyama A."/>
            <person name="Inagaki F."/>
            <person name="Takami H."/>
        </authorList>
    </citation>
    <scope>NUCLEOTIDE SEQUENCE</scope>
    <source>
        <strain evidence="12">Expedition CK06-06</strain>
    </source>
</reference>
<protein>
    <recommendedName>
        <fullName evidence="11">Radical SAM core domain-containing protein</fullName>
    </recommendedName>
</protein>
<evidence type="ECO:0000313" key="12">
    <source>
        <dbReference type="EMBL" id="GAH70990.1"/>
    </source>
</evidence>
<evidence type="ECO:0000256" key="1">
    <source>
        <dbReference type="ARBA" id="ARBA00001966"/>
    </source>
</evidence>
<dbReference type="InterPro" id="IPR007197">
    <property type="entry name" value="rSAM"/>
</dbReference>
<comment type="similarity">
    <text evidence="3">Belongs to the radical SAM superfamily. NifB family.</text>
</comment>
<keyword evidence="8" id="KW-0411">Iron-sulfur</keyword>
<dbReference type="PROSITE" id="PS51918">
    <property type="entry name" value="RADICAL_SAM"/>
    <property type="match status" value="1"/>
</dbReference>
<comment type="caution">
    <text evidence="12">The sequence shown here is derived from an EMBL/GenBank/DDBJ whole genome shotgun (WGS) entry which is preliminary data.</text>
</comment>
<evidence type="ECO:0000256" key="8">
    <source>
        <dbReference type="ARBA" id="ARBA00023014"/>
    </source>
</evidence>
<dbReference type="SFLD" id="SFLDS00029">
    <property type="entry name" value="Radical_SAM"/>
    <property type="match status" value="1"/>
</dbReference>
<keyword evidence="5" id="KW-0949">S-adenosyl-L-methionine</keyword>
<keyword evidence="9" id="KW-0535">Nitrogen fixation</keyword>
<dbReference type="GO" id="GO:0016829">
    <property type="term" value="F:lyase activity"/>
    <property type="evidence" value="ECO:0007669"/>
    <property type="project" value="UniProtKB-KW"/>
</dbReference>
<name>X1IP38_9ZZZZ</name>
<keyword evidence="4" id="KW-0004">4Fe-4S</keyword>
<dbReference type="CDD" id="cd01335">
    <property type="entry name" value="Radical_SAM"/>
    <property type="match status" value="1"/>
</dbReference>
<comment type="pathway">
    <text evidence="2">Cofactor biosynthesis; Fe-Mo cofactor biosynthesis.</text>
</comment>
<dbReference type="PANTHER" id="PTHR43787:SF13">
    <property type="entry name" value="FEMO COFACTOR BIOSYNTHESIS PROTEIN NIFB"/>
    <property type="match status" value="1"/>
</dbReference>
<dbReference type="EMBL" id="BARU01035082">
    <property type="protein sequence ID" value="GAH70990.1"/>
    <property type="molecule type" value="Genomic_DNA"/>
</dbReference>
<evidence type="ECO:0000256" key="2">
    <source>
        <dbReference type="ARBA" id="ARBA00005155"/>
    </source>
</evidence>
<dbReference type="Gene3D" id="3.20.20.70">
    <property type="entry name" value="Aldolase class I"/>
    <property type="match status" value="1"/>
</dbReference>
<evidence type="ECO:0000259" key="11">
    <source>
        <dbReference type="PROSITE" id="PS51918"/>
    </source>
</evidence>
<dbReference type="InterPro" id="IPR058240">
    <property type="entry name" value="rSAM_sf"/>
</dbReference>
<keyword evidence="7" id="KW-0408">Iron</keyword>
<evidence type="ECO:0000256" key="3">
    <source>
        <dbReference type="ARBA" id="ARBA00006804"/>
    </source>
</evidence>
<dbReference type="InterPro" id="IPR013785">
    <property type="entry name" value="Aldolase_TIM"/>
</dbReference>
<evidence type="ECO:0000256" key="6">
    <source>
        <dbReference type="ARBA" id="ARBA00022723"/>
    </source>
</evidence>
<organism evidence="12">
    <name type="scientific">marine sediment metagenome</name>
    <dbReference type="NCBI Taxonomy" id="412755"/>
    <lineage>
        <taxon>unclassified sequences</taxon>
        <taxon>metagenomes</taxon>
        <taxon>ecological metagenomes</taxon>
    </lineage>
</organism>
<sequence length="220" mass="24493">MSALCEDYQRYLEPGFAPFDPLELAKQTEEIVCRGDHRKYTKFYCTRVYGGIATGFACGCCLRCIFCWVNWSRDFPEKYGSFSSPAEAFYQLSRVARKAGVNQLRISGAEPTLGKSHLLGLLEKVESSPFRLLILETNGILIGADPDYARQIARFKKVHTRVSLKAGTPDAFTSKTGAIPESFELPFHGIVNLLKAGASFHVAAMTADPRIVTKQERQTL</sequence>
<dbReference type="Pfam" id="PF04055">
    <property type="entry name" value="Radical_SAM"/>
    <property type="match status" value="1"/>
</dbReference>
<keyword evidence="6" id="KW-0479">Metal-binding</keyword>
<gene>
    <name evidence="12" type="ORF">S03H2_54966</name>
</gene>
<evidence type="ECO:0000256" key="9">
    <source>
        <dbReference type="ARBA" id="ARBA00023231"/>
    </source>
</evidence>
<dbReference type="AlphaFoldDB" id="X1IP38"/>
<accession>X1IP38</accession>
<evidence type="ECO:0000256" key="5">
    <source>
        <dbReference type="ARBA" id="ARBA00022691"/>
    </source>
</evidence>
<dbReference type="GO" id="GO:0046872">
    <property type="term" value="F:metal ion binding"/>
    <property type="evidence" value="ECO:0007669"/>
    <property type="project" value="UniProtKB-KW"/>
</dbReference>
<evidence type="ECO:0000256" key="7">
    <source>
        <dbReference type="ARBA" id="ARBA00023004"/>
    </source>
</evidence>
<feature type="non-terminal residue" evidence="12">
    <location>
        <position position="220"/>
    </location>
</feature>
<dbReference type="SUPFAM" id="SSF102114">
    <property type="entry name" value="Radical SAM enzymes"/>
    <property type="match status" value="1"/>
</dbReference>
<comment type="cofactor">
    <cofactor evidence="1">
        <name>[4Fe-4S] cluster</name>
        <dbReference type="ChEBI" id="CHEBI:49883"/>
    </cofactor>
</comment>
<keyword evidence="10" id="KW-0456">Lyase</keyword>
<evidence type="ECO:0000256" key="10">
    <source>
        <dbReference type="ARBA" id="ARBA00023239"/>
    </source>
</evidence>
<proteinExistence type="inferred from homology"/>
<evidence type="ECO:0000256" key="4">
    <source>
        <dbReference type="ARBA" id="ARBA00022485"/>
    </source>
</evidence>